<dbReference type="InterPro" id="IPR050519">
    <property type="entry name" value="Glycosyltransf_28_UgtP"/>
</dbReference>
<dbReference type="InterPro" id="IPR009695">
    <property type="entry name" value="Diacylglyc_glucosyltr_N"/>
</dbReference>
<dbReference type="Pfam" id="PF04101">
    <property type="entry name" value="Glyco_tran_28_C"/>
    <property type="match status" value="1"/>
</dbReference>
<comment type="similarity">
    <text evidence="2">Belongs to the glycosyltransferase 28 family.</text>
</comment>
<gene>
    <name evidence="7" type="ORF">R4Z09_13910</name>
</gene>
<evidence type="ECO:0000256" key="1">
    <source>
        <dbReference type="ARBA" id="ARBA00004370"/>
    </source>
</evidence>
<feature type="domain" description="Glycosyl transferase family 28 C-terminal" evidence="5">
    <location>
        <begin position="216"/>
        <end position="358"/>
    </location>
</feature>
<comment type="subcellular location">
    <subcellularLocation>
        <location evidence="1">Membrane</location>
    </subcellularLocation>
</comment>
<name>A0ABZ2CKB0_9BACI</name>
<evidence type="ECO:0000259" key="6">
    <source>
        <dbReference type="Pfam" id="PF06925"/>
    </source>
</evidence>
<evidence type="ECO:0000313" key="8">
    <source>
        <dbReference type="Proteomes" id="UP001357223"/>
    </source>
</evidence>
<dbReference type="Proteomes" id="UP001357223">
    <property type="component" value="Chromosome"/>
</dbReference>
<dbReference type="EMBL" id="CP137640">
    <property type="protein sequence ID" value="WVX83983.1"/>
    <property type="molecule type" value="Genomic_DNA"/>
</dbReference>
<dbReference type="PANTHER" id="PTHR43025:SF3">
    <property type="entry name" value="MONOGALACTOSYLDIACYLGLYCEROL SYNTHASE 1, CHLOROPLASTIC"/>
    <property type="match status" value="1"/>
</dbReference>
<evidence type="ECO:0000256" key="3">
    <source>
        <dbReference type="ARBA" id="ARBA00022676"/>
    </source>
</evidence>
<dbReference type="SUPFAM" id="SSF53756">
    <property type="entry name" value="UDP-Glycosyltransferase/glycogen phosphorylase"/>
    <property type="match status" value="1"/>
</dbReference>
<proteinExistence type="inferred from homology"/>
<reference evidence="7 8" key="1">
    <citation type="submission" date="2023-10" db="EMBL/GenBank/DDBJ databases">
        <title>Niallia locisalis sp.nov. isolated from a salt pond sample.</title>
        <authorList>
            <person name="Li X.-J."/>
            <person name="Dong L."/>
        </authorList>
    </citation>
    <scope>NUCLEOTIDE SEQUENCE [LARGE SCALE GENOMIC DNA]</scope>
    <source>
        <strain evidence="7 8">DSM 29761</strain>
    </source>
</reference>
<dbReference type="PANTHER" id="PTHR43025">
    <property type="entry name" value="MONOGALACTOSYLDIACYLGLYCEROL SYNTHASE"/>
    <property type="match status" value="1"/>
</dbReference>
<evidence type="ECO:0000313" key="7">
    <source>
        <dbReference type="EMBL" id="WVX83983.1"/>
    </source>
</evidence>
<dbReference type="Pfam" id="PF06925">
    <property type="entry name" value="MGDG_synth"/>
    <property type="match status" value="1"/>
</dbReference>
<organism evidence="7 8">
    <name type="scientific">Niallia oryzisoli</name>
    <dbReference type="NCBI Taxonomy" id="1737571"/>
    <lineage>
        <taxon>Bacteria</taxon>
        <taxon>Bacillati</taxon>
        <taxon>Bacillota</taxon>
        <taxon>Bacilli</taxon>
        <taxon>Bacillales</taxon>
        <taxon>Bacillaceae</taxon>
        <taxon>Niallia</taxon>
    </lineage>
</organism>
<sequence length="382" mass="43862">MRKPKVLILTTNYGNGHVQVARALEEQFLYKNQAAVAVRDIYQETNPRLHEWTKKLYLKSYTKGGRQLYRIFYYSSQEITRRKPLKIFSYGYSQLTKIIAEEQPDLIINTFPSLAVQHFLMKTNSTIPTYNVVTDYCLHHSWVHPAIDKYYVATPQLKAQLKANNIESYKVSVTGIPVQAQFEQAFCRETLVNKYHLDLERKTVLMVAGAYGVSKEIRDICEELQKDENLQLFIVCGKNNQLFEELKRKFLHETHIHVFGYVQHMAELLELADCVITKPGGIILSEAVVKNVPIILTGATPGQEKENAAFFQNKGAAILNSKWEQMIEDTQKLIHNETKMAEMKSALAKIHVPKAAETIVNDVLKNYYKWNVGTGTLTQFKI</sequence>
<feature type="domain" description="Diacylglycerol glucosyltransferase N-terminal" evidence="6">
    <location>
        <begin position="17"/>
        <end position="178"/>
    </location>
</feature>
<evidence type="ECO:0000259" key="5">
    <source>
        <dbReference type="Pfam" id="PF04101"/>
    </source>
</evidence>
<dbReference type="RefSeq" id="WP_338452855.1">
    <property type="nucleotide sequence ID" value="NZ_CP137640.1"/>
</dbReference>
<evidence type="ECO:0000256" key="2">
    <source>
        <dbReference type="ARBA" id="ARBA00006962"/>
    </source>
</evidence>
<dbReference type="Gene3D" id="3.40.50.2000">
    <property type="entry name" value="Glycogen Phosphorylase B"/>
    <property type="match status" value="1"/>
</dbReference>
<keyword evidence="4" id="KW-0808">Transferase</keyword>
<protein>
    <submittedName>
        <fullName evidence="7">Glycosyltransferase</fullName>
    </submittedName>
</protein>
<keyword evidence="8" id="KW-1185">Reference proteome</keyword>
<evidence type="ECO:0000256" key="4">
    <source>
        <dbReference type="ARBA" id="ARBA00022679"/>
    </source>
</evidence>
<accession>A0ABZ2CKB0</accession>
<dbReference type="InterPro" id="IPR007235">
    <property type="entry name" value="Glyco_trans_28_C"/>
</dbReference>
<keyword evidence="3" id="KW-0328">Glycosyltransferase</keyword>